<dbReference type="CDD" id="cd05666">
    <property type="entry name" value="M20_Acy1-like"/>
    <property type="match status" value="1"/>
</dbReference>
<evidence type="ECO:0000313" key="4">
    <source>
        <dbReference type="EMBL" id="MBL0003447.1"/>
    </source>
</evidence>
<dbReference type="Pfam" id="PF07687">
    <property type="entry name" value="M20_dimer"/>
    <property type="match status" value="1"/>
</dbReference>
<dbReference type="InterPro" id="IPR002933">
    <property type="entry name" value="Peptidase_M20"/>
</dbReference>
<feature type="binding site" evidence="2">
    <location>
        <position position="98"/>
    </location>
    <ligand>
        <name>Mn(2+)</name>
        <dbReference type="ChEBI" id="CHEBI:29035"/>
        <label>2</label>
    </ligand>
</feature>
<dbReference type="AlphaFoldDB" id="A0A9D7T8S5"/>
<dbReference type="SUPFAM" id="SSF53187">
    <property type="entry name" value="Zn-dependent exopeptidases"/>
    <property type="match status" value="1"/>
</dbReference>
<dbReference type="Pfam" id="PF01546">
    <property type="entry name" value="Peptidase_M20"/>
    <property type="match status" value="1"/>
</dbReference>
<keyword evidence="2" id="KW-0479">Metal-binding</keyword>
<dbReference type="InterPro" id="IPR036264">
    <property type="entry name" value="Bact_exopeptidase_dim_dom"/>
</dbReference>
<dbReference type="InterPro" id="IPR017439">
    <property type="entry name" value="Amidohydrolase"/>
</dbReference>
<dbReference type="NCBIfam" id="TIGR01891">
    <property type="entry name" value="amidohydrolases"/>
    <property type="match status" value="1"/>
</dbReference>
<evidence type="ECO:0000259" key="3">
    <source>
        <dbReference type="Pfam" id="PF07687"/>
    </source>
</evidence>
<gene>
    <name evidence="4" type="ORF">IPP00_05490</name>
</gene>
<dbReference type="SUPFAM" id="SSF55031">
    <property type="entry name" value="Bacterial exopeptidase dimerisation domain"/>
    <property type="match status" value="1"/>
</dbReference>
<dbReference type="FunFam" id="3.30.70.360:FF:000001">
    <property type="entry name" value="N-acetyldiaminopimelate deacetylase"/>
    <property type="match status" value="1"/>
</dbReference>
<dbReference type="Gene3D" id="3.40.630.10">
    <property type="entry name" value="Zn peptidases"/>
    <property type="match status" value="1"/>
</dbReference>
<dbReference type="GO" id="GO:0019877">
    <property type="term" value="P:diaminopimelate biosynthetic process"/>
    <property type="evidence" value="ECO:0007669"/>
    <property type="project" value="UniProtKB-ARBA"/>
</dbReference>
<dbReference type="GO" id="GO:0046872">
    <property type="term" value="F:metal ion binding"/>
    <property type="evidence" value="ECO:0007669"/>
    <property type="project" value="UniProtKB-KW"/>
</dbReference>
<feature type="binding site" evidence="2">
    <location>
        <position position="357"/>
    </location>
    <ligand>
        <name>Mn(2+)</name>
        <dbReference type="ChEBI" id="CHEBI:29035"/>
        <label>2</label>
    </ligand>
</feature>
<evidence type="ECO:0000313" key="5">
    <source>
        <dbReference type="Proteomes" id="UP000886632"/>
    </source>
</evidence>
<feature type="binding site" evidence="2">
    <location>
        <position position="131"/>
    </location>
    <ligand>
        <name>Mn(2+)</name>
        <dbReference type="ChEBI" id="CHEBI:29035"/>
        <label>2</label>
    </ligand>
</feature>
<dbReference type="PANTHER" id="PTHR11014">
    <property type="entry name" value="PEPTIDASE M20 FAMILY MEMBER"/>
    <property type="match status" value="1"/>
</dbReference>
<dbReference type="EMBL" id="JADKGK010000011">
    <property type="protein sequence ID" value="MBL0003447.1"/>
    <property type="molecule type" value="Genomic_DNA"/>
</dbReference>
<organism evidence="4 5">
    <name type="scientific">Candidatus Phosphoribacter hodrii</name>
    <dbReference type="NCBI Taxonomy" id="2953743"/>
    <lineage>
        <taxon>Bacteria</taxon>
        <taxon>Bacillati</taxon>
        <taxon>Actinomycetota</taxon>
        <taxon>Actinomycetes</taxon>
        <taxon>Micrococcales</taxon>
        <taxon>Dermatophilaceae</taxon>
        <taxon>Candidatus Phosphoribacter</taxon>
    </lineage>
</organism>
<accession>A0A9D7T8S5</accession>
<dbReference type="PIRSF" id="PIRSF005962">
    <property type="entry name" value="Pept_M20D_amidohydro"/>
    <property type="match status" value="1"/>
</dbReference>
<protein>
    <submittedName>
        <fullName evidence="4">Amidohydrolase</fullName>
    </submittedName>
</protein>
<sequence length="391" mass="41117">MSEDLNTRVRRWRRELHGIPETAFEEHATAAYVAAVLEELGFAVARGIGGTGVVGSLTRGEAGRAVGLRAELDALPIDEVPGRAHGSRHAGRMHACGHDGHMAMVLGAAAELAANGGWDGTLRVIFQPAEEPGRGAQAMVDDGVFERFPVDALYGLHNLPGMPPGHLHTRAGAIMPSEDNFEIVVVGRGGHAASPHLIIDPLVVGAEIVLALQTVVARNVDPLKPAVLSCTEFHTDGARNAIPGQVRITGDTRSFDPEVQRLLERRIRELSEGIAAAHGATCTVSYSHEFAPTINDERCARVAGEAAVTALGAERVDAECAPIMPSEDFGVFARHAPACFSFIGNGTVEGEGGTPLHSRSYDANDDVLAAGVAFYGAVVRAELAPLVVGPE</sequence>
<comment type="cofactor">
    <cofactor evidence="2">
        <name>Mn(2+)</name>
        <dbReference type="ChEBI" id="CHEBI:29035"/>
    </cofactor>
    <text evidence="2">The Mn(2+) ion enhances activity.</text>
</comment>
<feature type="domain" description="Peptidase M20 dimerisation" evidence="3">
    <location>
        <begin position="181"/>
        <end position="261"/>
    </location>
</feature>
<dbReference type="Gene3D" id="3.30.70.360">
    <property type="match status" value="1"/>
</dbReference>
<dbReference type="InterPro" id="IPR011650">
    <property type="entry name" value="Peptidase_M20_dimer"/>
</dbReference>
<keyword evidence="1" id="KW-0378">Hydrolase</keyword>
<evidence type="ECO:0000256" key="2">
    <source>
        <dbReference type="PIRSR" id="PIRSR005962-1"/>
    </source>
</evidence>
<dbReference type="PANTHER" id="PTHR11014:SF63">
    <property type="entry name" value="METALLOPEPTIDASE, PUTATIVE (AFU_ORTHOLOGUE AFUA_6G09600)-RELATED"/>
    <property type="match status" value="1"/>
</dbReference>
<proteinExistence type="predicted"/>
<feature type="binding site" evidence="2">
    <location>
        <position position="96"/>
    </location>
    <ligand>
        <name>Mn(2+)</name>
        <dbReference type="ChEBI" id="CHEBI:29035"/>
        <label>2</label>
    </ligand>
</feature>
<feature type="binding site" evidence="2">
    <location>
        <position position="157"/>
    </location>
    <ligand>
        <name>Mn(2+)</name>
        <dbReference type="ChEBI" id="CHEBI:29035"/>
        <label>2</label>
    </ligand>
</feature>
<name>A0A9D7T8S5_9MICO</name>
<dbReference type="GO" id="GO:0050118">
    <property type="term" value="F:N-acetyldiaminopimelate deacetylase activity"/>
    <property type="evidence" value="ECO:0007669"/>
    <property type="project" value="UniProtKB-ARBA"/>
</dbReference>
<dbReference type="Proteomes" id="UP000886632">
    <property type="component" value="Unassembled WGS sequence"/>
</dbReference>
<comment type="caution">
    <text evidence="4">The sequence shown here is derived from an EMBL/GenBank/DDBJ whole genome shotgun (WGS) entry which is preliminary data.</text>
</comment>
<reference evidence="4" key="1">
    <citation type="submission" date="2020-10" db="EMBL/GenBank/DDBJ databases">
        <title>Connecting structure to function with the recovery of over 1000 high-quality activated sludge metagenome-assembled genomes encoding full-length rRNA genes using long-read sequencing.</title>
        <authorList>
            <person name="Singleton C.M."/>
            <person name="Petriglieri F."/>
            <person name="Kristensen J.M."/>
            <person name="Kirkegaard R.H."/>
            <person name="Michaelsen T.Y."/>
            <person name="Andersen M.H."/>
            <person name="Karst S.M."/>
            <person name="Dueholm M.S."/>
            <person name="Nielsen P.H."/>
            <person name="Albertsen M."/>
        </authorList>
    </citation>
    <scope>NUCLEOTIDE SEQUENCE</scope>
    <source>
        <strain evidence="4">Ribe_18-Q3-R11-54_MAXAC.001</strain>
    </source>
</reference>
<evidence type="ECO:0000256" key="1">
    <source>
        <dbReference type="ARBA" id="ARBA00022801"/>
    </source>
</evidence>
<keyword evidence="2" id="KW-0464">Manganese</keyword>